<evidence type="ECO:0000256" key="1">
    <source>
        <dbReference type="SAM" id="SignalP"/>
    </source>
</evidence>
<comment type="caution">
    <text evidence="2">The sequence shown here is derived from an EMBL/GenBank/DDBJ whole genome shotgun (WGS) entry which is preliminary data.</text>
</comment>
<dbReference type="RefSeq" id="WP_310342698.1">
    <property type="nucleotide sequence ID" value="NZ_JAVDXO010000004.1"/>
</dbReference>
<keyword evidence="3" id="KW-1185">Reference proteome</keyword>
<dbReference type="EMBL" id="JAVDXO010000004">
    <property type="protein sequence ID" value="MDR7306948.1"/>
    <property type="molecule type" value="Genomic_DNA"/>
</dbReference>
<evidence type="ECO:0008006" key="4">
    <source>
        <dbReference type="Google" id="ProtNLM"/>
    </source>
</evidence>
<gene>
    <name evidence="2" type="ORF">J2X15_002234</name>
</gene>
<name>A0ABU1ZNI5_9BURK</name>
<accession>A0ABU1ZNI5</accession>
<dbReference type="InterPro" id="IPR029033">
    <property type="entry name" value="His_PPase_superfam"/>
</dbReference>
<dbReference type="Gene3D" id="3.40.50.1240">
    <property type="entry name" value="Phosphoglycerate mutase-like"/>
    <property type="match status" value="1"/>
</dbReference>
<organism evidence="2 3">
    <name type="scientific">Rhodoferax saidenbachensis</name>
    <dbReference type="NCBI Taxonomy" id="1484693"/>
    <lineage>
        <taxon>Bacteria</taxon>
        <taxon>Pseudomonadati</taxon>
        <taxon>Pseudomonadota</taxon>
        <taxon>Betaproteobacteria</taxon>
        <taxon>Burkholderiales</taxon>
        <taxon>Comamonadaceae</taxon>
        <taxon>Rhodoferax</taxon>
    </lineage>
</organism>
<evidence type="ECO:0000313" key="3">
    <source>
        <dbReference type="Proteomes" id="UP001268089"/>
    </source>
</evidence>
<protein>
    <recommendedName>
        <fullName evidence="4">Histidine phosphatase family protein</fullName>
    </recommendedName>
</protein>
<sequence>MRWLPILWALVCTSGAALAQTAYPMVDPTKALQGTALVAQLRQGGYVLYMRHAISGPPTEHCKPQSGLTPEGEAQARAVGTALRALKIPVGAVWSSQTCRTEHTAQLLELGPVATTLDLNPAGGDIQAERDAARTRRLLALPAPGQNTVLVAHVQSAQQPQDQIQLAFAEIIVFRAGTPGRPDPVARITLLDWQALVAAAAD</sequence>
<dbReference type="Pfam" id="PF00300">
    <property type="entry name" value="His_Phos_1"/>
    <property type="match status" value="1"/>
</dbReference>
<dbReference type="CDD" id="cd07067">
    <property type="entry name" value="HP_PGM_like"/>
    <property type="match status" value="1"/>
</dbReference>
<dbReference type="Proteomes" id="UP001268089">
    <property type="component" value="Unassembled WGS sequence"/>
</dbReference>
<proteinExistence type="predicted"/>
<dbReference type="InterPro" id="IPR013078">
    <property type="entry name" value="His_Pase_superF_clade-1"/>
</dbReference>
<evidence type="ECO:0000313" key="2">
    <source>
        <dbReference type="EMBL" id="MDR7306948.1"/>
    </source>
</evidence>
<keyword evidence="1" id="KW-0732">Signal</keyword>
<dbReference type="SUPFAM" id="SSF53254">
    <property type="entry name" value="Phosphoglycerate mutase-like"/>
    <property type="match status" value="1"/>
</dbReference>
<reference evidence="2 3" key="1">
    <citation type="submission" date="2023-07" db="EMBL/GenBank/DDBJ databases">
        <title>Sorghum-associated microbial communities from plants grown in Nebraska, USA.</title>
        <authorList>
            <person name="Schachtman D."/>
        </authorList>
    </citation>
    <scope>NUCLEOTIDE SEQUENCE [LARGE SCALE GENOMIC DNA]</scope>
    <source>
        <strain evidence="2 3">BE308</strain>
    </source>
</reference>
<feature type="signal peptide" evidence="1">
    <location>
        <begin position="1"/>
        <end position="19"/>
    </location>
</feature>
<feature type="chain" id="PRO_5046392593" description="Histidine phosphatase family protein" evidence="1">
    <location>
        <begin position="20"/>
        <end position="202"/>
    </location>
</feature>